<feature type="domain" description="Endonuclease/exonuclease/phosphatase" evidence="2">
    <location>
        <begin position="160"/>
        <end position="277"/>
    </location>
</feature>
<dbReference type="KEGG" id="noy:EXE57_06375"/>
<proteinExistence type="predicted"/>
<reference evidence="3 4" key="1">
    <citation type="submission" date="2019-03" db="EMBL/GenBank/DDBJ databases">
        <title>Three New Species of Nocardioides, Nocardioides euryhalodurans sp. nov., Nocardioides seonyuensis sp. nov. and Nocardioides eburneoflavus sp. nov., Iolated from Soil.</title>
        <authorList>
            <person name="Roh S.G."/>
            <person name="Lee C."/>
            <person name="Kim M.-K."/>
            <person name="Kim S.B."/>
        </authorList>
    </citation>
    <scope>NUCLEOTIDE SEQUENCE [LARGE SCALE GENOMIC DNA]</scope>
    <source>
        <strain evidence="3 4">MMS17-SY117</strain>
    </source>
</reference>
<dbReference type="Gene3D" id="3.60.10.10">
    <property type="entry name" value="Endonuclease/exonuclease/phosphatase"/>
    <property type="match status" value="1"/>
</dbReference>
<name>A0A4P7GJ86_9ACTN</name>
<protein>
    <recommendedName>
        <fullName evidence="2">Endonuclease/exonuclease/phosphatase domain-containing protein</fullName>
    </recommendedName>
</protein>
<dbReference type="RefSeq" id="WP_135075229.1">
    <property type="nucleotide sequence ID" value="NZ_CP038267.1"/>
</dbReference>
<evidence type="ECO:0000313" key="3">
    <source>
        <dbReference type="EMBL" id="QBR91943.1"/>
    </source>
</evidence>
<dbReference type="AlphaFoldDB" id="A0A4P7GJ86"/>
<dbReference type="Pfam" id="PF03372">
    <property type="entry name" value="Exo_endo_phos"/>
    <property type="match status" value="1"/>
</dbReference>
<feature type="chain" id="PRO_5020224052" description="Endonuclease/exonuclease/phosphatase domain-containing protein" evidence="1">
    <location>
        <begin position="44"/>
        <end position="448"/>
    </location>
</feature>
<dbReference type="EMBL" id="CP038267">
    <property type="protein sequence ID" value="QBR91943.1"/>
    <property type="molecule type" value="Genomic_DNA"/>
</dbReference>
<accession>A0A4P7GJ86</accession>
<keyword evidence="4" id="KW-1185">Reference proteome</keyword>
<evidence type="ECO:0000259" key="2">
    <source>
        <dbReference type="Pfam" id="PF03372"/>
    </source>
</evidence>
<keyword evidence="1" id="KW-0732">Signal</keyword>
<sequence>MPAPASPRSQRRPRRPVRVGLVAALATASAIAVLPALSTPAVAATAAEPSDLTVVQANLLSPQTYQRFQRDAAEVLREAPDLITYNEVAFRSDEFLAPQGYELWRSTKDRFTKATPVAWRTDRYTALAKGTSMISDWRGRPPGRSIEIGRRQANWVTLESNQGRVISLVSVHIAPRSTGMPDLNRRSVRRLGALVGQLDDRGPVLVGGDFNVPVGGSRYPADLFAAAGMRSTYELLGTRFGTSDHGDGRATIDYVFVNGQDQLEVDRHYPLELNSDHDAVVAKLSWTTDPPSASTTVANDPTGTYGERRAVASAVVETIKGASSGDLVQVATRGTDLRPVVRALTRAADRGVRVQLTTRGPRLSAAERQLAERLRGGNWVEHCQRECAREWEAAHPPSMLLVSDAKNRPTKLVTVSRRLRQAVITQRTRATIDTGSVSLEEARGAFAG</sequence>
<dbReference type="SUPFAM" id="SSF56219">
    <property type="entry name" value="DNase I-like"/>
    <property type="match status" value="1"/>
</dbReference>
<evidence type="ECO:0000313" key="4">
    <source>
        <dbReference type="Proteomes" id="UP000294894"/>
    </source>
</evidence>
<dbReference type="GO" id="GO:0003824">
    <property type="term" value="F:catalytic activity"/>
    <property type="evidence" value="ECO:0007669"/>
    <property type="project" value="InterPro"/>
</dbReference>
<feature type="signal peptide" evidence="1">
    <location>
        <begin position="1"/>
        <end position="43"/>
    </location>
</feature>
<dbReference type="Proteomes" id="UP000294894">
    <property type="component" value="Chromosome"/>
</dbReference>
<gene>
    <name evidence="3" type="ORF">EXE57_06375</name>
</gene>
<dbReference type="InterPro" id="IPR036691">
    <property type="entry name" value="Endo/exonu/phosph_ase_sf"/>
</dbReference>
<dbReference type="InterPro" id="IPR005135">
    <property type="entry name" value="Endo/exonuclease/phosphatase"/>
</dbReference>
<dbReference type="OrthoDB" id="3772883at2"/>
<evidence type="ECO:0000256" key="1">
    <source>
        <dbReference type="SAM" id="SignalP"/>
    </source>
</evidence>
<organism evidence="3 4">
    <name type="scientific">Nocardioides euryhalodurans</name>
    <dbReference type="NCBI Taxonomy" id="2518370"/>
    <lineage>
        <taxon>Bacteria</taxon>
        <taxon>Bacillati</taxon>
        <taxon>Actinomycetota</taxon>
        <taxon>Actinomycetes</taxon>
        <taxon>Propionibacteriales</taxon>
        <taxon>Nocardioidaceae</taxon>
        <taxon>Nocardioides</taxon>
    </lineage>
</organism>